<sequence length="344" mass="38971">MKALFSFSLDRAAKHWLYLQPILFNTWKDMKRMFLEKFFPINEQLLIQYFYKDLTMMDRIIIDVASGRALIDKTPVAARHLISNMTSNTQQFRIRGAGPSRMVNEVGAIDNLRLENQLTELISLVRKLAVGQHQPNMVARVCGICTSMEHPIGMCPTLQETKSDHPESVGAISATSNLEFQQNMNSSKMKFQQNMSATIQDVKMQVGQLTNIVSHLQSVGFGNLPSQIIPNLRGNASIVSLKSGRELPQATPQQKPRPIDAKFEPDDRSVPLSFLTRIISTRKLESDEELLKMFRKVEINIPLLDAIEQISKYAKFLKELCVQKEKGERRGGIGRNSIGVDQKR</sequence>
<feature type="non-terminal residue" evidence="1">
    <location>
        <position position="1"/>
    </location>
</feature>
<reference evidence="1" key="1">
    <citation type="submission" date="2018-05" db="EMBL/GenBank/DDBJ databases">
        <title>Draft genome of Mucuna pruriens seed.</title>
        <authorList>
            <person name="Nnadi N.E."/>
            <person name="Vos R."/>
            <person name="Hasami M.H."/>
            <person name="Devisetty U.K."/>
            <person name="Aguiy J.C."/>
        </authorList>
    </citation>
    <scope>NUCLEOTIDE SEQUENCE [LARGE SCALE GENOMIC DNA]</scope>
    <source>
        <strain evidence="1">JCA_2017</strain>
    </source>
</reference>
<dbReference type="AlphaFoldDB" id="A0A371HAV9"/>
<proteinExistence type="predicted"/>
<accession>A0A371HAV9</accession>
<evidence type="ECO:0008006" key="3">
    <source>
        <dbReference type="Google" id="ProtNLM"/>
    </source>
</evidence>
<keyword evidence="2" id="KW-1185">Reference proteome</keyword>
<gene>
    <name evidence="1" type="ORF">CR513_16931</name>
</gene>
<protein>
    <recommendedName>
        <fullName evidence="3">Retrotransposon gag domain-containing protein</fullName>
    </recommendedName>
</protein>
<dbReference type="Proteomes" id="UP000257109">
    <property type="component" value="Unassembled WGS sequence"/>
</dbReference>
<evidence type="ECO:0000313" key="2">
    <source>
        <dbReference type="Proteomes" id="UP000257109"/>
    </source>
</evidence>
<dbReference type="EMBL" id="QJKJ01003104">
    <property type="protein sequence ID" value="RDX99937.1"/>
    <property type="molecule type" value="Genomic_DNA"/>
</dbReference>
<comment type="caution">
    <text evidence="1">The sequence shown here is derived from an EMBL/GenBank/DDBJ whole genome shotgun (WGS) entry which is preliminary data.</text>
</comment>
<dbReference type="OrthoDB" id="1414696at2759"/>
<name>A0A371HAV9_MUCPR</name>
<organism evidence="1 2">
    <name type="scientific">Mucuna pruriens</name>
    <name type="common">Velvet bean</name>
    <name type="synonym">Dolichos pruriens</name>
    <dbReference type="NCBI Taxonomy" id="157652"/>
    <lineage>
        <taxon>Eukaryota</taxon>
        <taxon>Viridiplantae</taxon>
        <taxon>Streptophyta</taxon>
        <taxon>Embryophyta</taxon>
        <taxon>Tracheophyta</taxon>
        <taxon>Spermatophyta</taxon>
        <taxon>Magnoliopsida</taxon>
        <taxon>eudicotyledons</taxon>
        <taxon>Gunneridae</taxon>
        <taxon>Pentapetalae</taxon>
        <taxon>rosids</taxon>
        <taxon>fabids</taxon>
        <taxon>Fabales</taxon>
        <taxon>Fabaceae</taxon>
        <taxon>Papilionoideae</taxon>
        <taxon>50 kb inversion clade</taxon>
        <taxon>NPAAA clade</taxon>
        <taxon>indigoferoid/millettioid clade</taxon>
        <taxon>Phaseoleae</taxon>
        <taxon>Mucuna</taxon>
    </lineage>
</organism>
<evidence type="ECO:0000313" key="1">
    <source>
        <dbReference type="EMBL" id="RDX99937.1"/>
    </source>
</evidence>